<dbReference type="Gene3D" id="3.90.870.20">
    <property type="entry name" value="Carbamoyltransferase, C-terminal domain"/>
    <property type="match status" value="1"/>
</dbReference>
<evidence type="ECO:0000259" key="2">
    <source>
        <dbReference type="Pfam" id="PF02543"/>
    </source>
</evidence>
<evidence type="ECO:0000259" key="3">
    <source>
        <dbReference type="Pfam" id="PF16861"/>
    </source>
</evidence>
<evidence type="ECO:0000313" key="4">
    <source>
        <dbReference type="EMBL" id="TDD15091.1"/>
    </source>
</evidence>
<reference evidence="4 5" key="1">
    <citation type="submission" date="2019-03" db="EMBL/GenBank/DDBJ databases">
        <title>Draft genome sequences of novel Actinobacteria.</title>
        <authorList>
            <person name="Sahin N."/>
            <person name="Ay H."/>
            <person name="Saygin H."/>
        </authorList>
    </citation>
    <scope>NUCLEOTIDE SEQUENCE [LARGE SCALE GENOMIC DNA]</scope>
    <source>
        <strain evidence="4 5">KC712</strain>
    </source>
</reference>
<dbReference type="Proteomes" id="UP000294543">
    <property type="component" value="Unassembled WGS sequence"/>
</dbReference>
<feature type="domain" description="Carbamoyltransferase" evidence="2">
    <location>
        <begin position="2"/>
        <end position="71"/>
    </location>
</feature>
<keyword evidence="5" id="KW-1185">Reference proteome</keyword>
<dbReference type="OrthoDB" id="9780777at2"/>
<dbReference type="InterPro" id="IPR038152">
    <property type="entry name" value="Carbam_trans_C_sf"/>
</dbReference>
<dbReference type="InterPro" id="IPR051338">
    <property type="entry name" value="NodU/CmcH_Carbamoyltrnsfr"/>
</dbReference>
<dbReference type="EMBL" id="SMKP01000132">
    <property type="protein sequence ID" value="TDD15091.1"/>
    <property type="molecule type" value="Genomic_DNA"/>
</dbReference>
<feature type="domain" description="Carbamoyltransferase C-terminal" evidence="3">
    <location>
        <begin position="387"/>
        <end position="527"/>
    </location>
</feature>
<gene>
    <name evidence="4" type="ORF">E1294_35465</name>
</gene>
<dbReference type="PANTHER" id="PTHR34847:SF1">
    <property type="entry name" value="NODULATION PROTEIN U"/>
    <property type="match status" value="1"/>
</dbReference>
<feature type="domain" description="Carbamoyltransferase" evidence="2">
    <location>
        <begin position="96"/>
        <end position="338"/>
    </location>
</feature>
<dbReference type="PANTHER" id="PTHR34847">
    <property type="entry name" value="NODULATION PROTEIN U"/>
    <property type="match status" value="1"/>
</dbReference>
<comment type="caution">
    <text evidence="4">The sequence shown here is derived from an EMBL/GenBank/DDBJ whole genome shotgun (WGS) entry which is preliminary data.</text>
</comment>
<evidence type="ECO:0000313" key="5">
    <source>
        <dbReference type="Proteomes" id="UP000294543"/>
    </source>
</evidence>
<dbReference type="InterPro" id="IPR031730">
    <property type="entry name" value="Carbam_trans_C"/>
</dbReference>
<sequence>MKFCGIKITHDGAVAVIEDGRLVMSSESEKVANRPRYSRIDELGDVEVLLDEFGYALDDMDVVAFDGWHEPYKIRRWRGIDVEVRLGPYVEGIRSKTLINPVQERTLDLEYLTFPHYAGHVAAAYCTSPFAVASEPALVVSWDGLMYPYLYDCRGDLTKLRTVGALFPLVGNAYSVLAGSFPPFDQRTSGFENLGLAGKIMAYAALGTPHPTAMAALDSALKDCHAACCRESPFGTDDAFRLESGVAQLEALAPTIHLDGVSPVDMIASISRYLGDQLVEGLDRALQTIPDAPRNLCLTGGTALNINWNSQIRESGLFENVWVPPFPNDSGVALGVACCAMAVAEGRSQVEWDVYSGQRLGTSAVDPAWKPSPCSLPELARLMDETGEPVVFLTGRAELGPRALGHRSILAPATHRSMHDRLNEMKGREAFRPVAPVCLENAAPEIFDPGTPDPYMLFRHHVRDSWRDRLPAICHVDGTARLQTVNEAQCPELVELLTAYREISGMPVLCNTSANFKNCGFFPDVASAMTWGKAPYIWSDGTIYERPEASS</sequence>
<organism evidence="4 5">
    <name type="scientific">Nonomuraea diastatica</name>
    <dbReference type="NCBI Taxonomy" id="1848329"/>
    <lineage>
        <taxon>Bacteria</taxon>
        <taxon>Bacillati</taxon>
        <taxon>Actinomycetota</taxon>
        <taxon>Actinomycetes</taxon>
        <taxon>Streptosporangiales</taxon>
        <taxon>Streptosporangiaceae</taxon>
        <taxon>Nonomuraea</taxon>
    </lineage>
</organism>
<dbReference type="Pfam" id="PF02543">
    <property type="entry name" value="Carbam_trans_N"/>
    <property type="match status" value="2"/>
</dbReference>
<dbReference type="RefSeq" id="WP_132515347.1">
    <property type="nucleotide sequence ID" value="NZ_SMKP01000132.1"/>
</dbReference>
<proteinExistence type="inferred from homology"/>
<evidence type="ECO:0000256" key="1">
    <source>
        <dbReference type="ARBA" id="ARBA00006129"/>
    </source>
</evidence>
<name>A0A4R4WAD7_9ACTN</name>
<comment type="similarity">
    <text evidence="1">Belongs to the NodU/CmcH family.</text>
</comment>
<dbReference type="AlphaFoldDB" id="A0A4R4WAD7"/>
<protein>
    <submittedName>
        <fullName evidence="4">Nodulation protein NodU</fullName>
    </submittedName>
</protein>
<dbReference type="GO" id="GO:0003824">
    <property type="term" value="F:catalytic activity"/>
    <property type="evidence" value="ECO:0007669"/>
    <property type="project" value="InterPro"/>
</dbReference>
<accession>A0A4R4WAD7</accession>
<dbReference type="InterPro" id="IPR003696">
    <property type="entry name" value="Carbtransf_dom"/>
</dbReference>
<dbReference type="Gene3D" id="3.30.420.40">
    <property type="match status" value="2"/>
</dbReference>
<dbReference type="Pfam" id="PF16861">
    <property type="entry name" value="Carbam_trans_C"/>
    <property type="match status" value="1"/>
</dbReference>